<feature type="transmembrane region" description="Helical" evidence="17">
    <location>
        <begin position="445"/>
        <end position="469"/>
    </location>
</feature>
<dbReference type="PROSITE" id="PS00107">
    <property type="entry name" value="PROTEIN_KINASE_ATP"/>
    <property type="match status" value="1"/>
</dbReference>
<keyword evidence="7 13" id="KW-0418">Kinase</keyword>
<dbReference type="Gene3D" id="1.10.510.10">
    <property type="entry name" value="Transferase(Phosphotransferase) domain 1"/>
    <property type="match status" value="1"/>
</dbReference>
<keyword evidence="17" id="KW-1133">Transmembrane helix</keyword>
<dbReference type="InterPro" id="IPR024171">
    <property type="entry name" value="SRK-like_kinase"/>
</dbReference>
<dbReference type="Gene3D" id="3.30.200.20">
    <property type="entry name" value="Phosphorylase Kinase, domain 1"/>
    <property type="match status" value="1"/>
</dbReference>
<evidence type="ECO:0000256" key="2">
    <source>
        <dbReference type="ARBA" id="ARBA00022475"/>
    </source>
</evidence>
<dbReference type="SUPFAM" id="SSF56112">
    <property type="entry name" value="Protein kinase-like (PK-like)"/>
    <property type="match status" value="1"/>
</dbReference>
<feature type="region of interest" description="Disordered" evidence="16">
    <location>
        <begin position="479"/>
        <end position="507"/>
    </location>
</feature>
<feature type="compositionally biased region" description="Basic and acidic residues" evidence="16">
    <location>
        <begin position="498"/>
        <end position="507"/>
    </location>
</feature>
<dbReference type="PROSITE" id="PS50948">
    <property type="entry name" value="PAN"/>
    <property type="match status" value="1"/>
</dbReference>
<keyword evidence="17" id="KW-0472">Membrane</keyword>
<comment type="catalytic activity">
    <reaction evidence="11 13">
        <text>L-threonyl-[protein] + ATP = O-phospho-L-threonyl-[protein] + ADP + H(+)</text>
        <dbReference type="Rhea" id="RHEA:46608"/>
        <dbReference type="Rhea" id="RHEA-COMP:11060"/>
        <dbReference type="Rhea" id="RHEA-COMP:11605"/>
        <dbReference type="ChEBI" id="CHEBI:15378"/>
        <dbReference type="ChEBI" id="CHEBI:30013"/>
        <dbReference type="ChEBI" id="CHEBI:30616"/>
        <dbReference type="ChEBI" id="CHEBI:61977"/>
        <dbReference type="ChEBI" id="CHEBI:456216"/>
        <dbReference type="EC" id="2.7.11.1"/>
    </reaction>
</comment>
<gene>
    <name evidence="23" type="primary">LOC115731468</name>
</gene>
<dbReference type="Pfam" id="PF08276">
    <property type="entry name" value="PAN_2"/>
    <property type="match status" value="1"/>
</dbReference>
<accession>A0ABM3HVZ7</accession>
<evidence type="ECO:0000259" key="18">
    <source>
        <dbReference type="PROSITE" id="PS50011"/>
    </source>
</evidence>
<dbReference type="SMART" id="SM00220">
    <property type="entry name" value="S_TKc"/>
    <property type="match status" value="1"/>
</dbReference>
<dbReference type="EC" id="2.7.11.1" evidence="13"/>
<evidence type="ECO:0000256" key="10">
    <source>
        <dbReference type="ARBA" id="ARBA00023180"/>
    </source>
</evidence>
<dbReference type="GeneID" id="115731468"/>
<evidence type="ECO:0000259" key="19">
    <source>
        <dbReference type="PROSITE" id="PS50026"/>
    </source>
</evidence>
<dbReference type="InterPro" id="IPR000858">
    <property type="entry name" value="S_locus_glycoprot_dom"/>
</dbReference>
<dbReference type="InterPro" id="IPR017441">
    <property type="entry name" value="Protein_kinase_ATP_BS"/>
</dbReference>
<dbReference type="CDD" id="cd01098">
    <property type="entry name" value="PAN_AP_plant"/>
    <property type="match status" value="1"/>
</dbReference>
<dbReference type="CDD" id="cd14066">
    <property type="entry name" value="STKc_IRAK"/>
    <property type="match status" value="1"/>
</dbReference>
<keyword evidence="4 13" id="KW-0808">Transferase</keyword>
<evidence type="ECO:0000259" key="21">
    <source>
        <dbReference type="PROSITE" id="PS50948"/>
    </source>
</evidence>
<evidence type="ECO:0000256" key="17">
    <source>
        <dbReference type="SAM" id="Phobius"/>
    </source>
</evidence>
<dbReference type="Proteomes" id="UP000827889">
    <property type="component" value="Chromosome 9"/>
</dbReference>
<protein>
    <recommendedName>
        <fullName evidence="13">Receptor-like serine/threonine-protein kinase</fullName>
        <ecNumber evidence="13">2.7.11.1</ecNumber>
    </recommendedName>
</protein>
<comment type="subcellular location">
    <subcellularLocation>
        <location evidence="1">Cell membrane</location>
        <topology evidence="1">Single-pass type I membrane protein</topology>
    </subcellularLocation>
</comment>
<dbReference type="PROSITE" id="PS50927">
    <property type="entry name" value="BULB_LECTIN"/>
    <property type="match status" value="1"/>
</dbReference>
<dbReference type="PROSITE" id="PS50011">
    <property type="entry name" value="PROTEIN_KINASE_DOM"/>
    <property type="match status" value="1"/>
</dbReference>
<dbReference type="InterPro" id="IPR008271">
    <property type="entry name" value="Ser/Thr_kinase_AS"/>
</dbReference>
<keyword evidence="8 13" id="KW-0067">ATP-binding</keyword>
<keyword evidence="22" id="KW-1185">Reference proteome</keyword>
<dbReference type="Pfam" id="PF01453">
    <property type="entry name" value="B_lectin"/>
    <property type="match status" value="1"/>
</dbReference>
<keyword evidence="5" id="KW-0732">Signal</keyword>
<evidence type="ECO:0000256" key="4">
    <source>
        <dbReference type="ARBA" id="ARBA00022679"/>
    </source>
</evidence>
<feature type="domain" description="Protein kinase" evidence="18">
    <location>
        <begin position="526"/>
        <end position="804"/>
    </location>
</feature>
<evidence type="ECO:0000256" key="16">
    <source>
        <dbReference type="SAM" id="MobiDB-lite"/>
    </source>
</evidence>
<dbReference type="CDD" id="cd00028">
    <property type="entry name" value="B_lectin"/>
    <property type="match status" value="1"/>
</dbReference>
<evidence type="ECO:0000256" key="7">
    <source>
        <dbReference type="ARBA" id="ARBA00022777"/>
    </source>
</evidence>
<dbReference type="InterPro" id="IPR001245">
    <property type="entry name" value="Ser-Thr/Tyr_kinase_cat_dom"/>
</dbReference>
<dbReference type="SMART" id="SM00108">
    <property type="entry name" value="B_lectin"/>
    <property type="match status" value="1"/>
</dbReference>
<dbReference type="InterPro" id="IPR000742">
    <property type="entry name" value="EGF"/>
</dbReference>
<feature type="binding site" evidence="15">
    <location>
        <position position="554"/>
    </location>
    <ligand>
        <name>ATP</name>
        <dbReference type="ChEBI" id="CHEBI:30616"/>
    </ligand>
</feature>
<keyword evidence="17" id="KW-0812">Transmembrane</keyword>
<dbReference type="PROSITE" id="PS00108">
    <property type="entry name" value="PROTEIN_KINASE_ST"/>
    <property type="match status" value="1"/>
</dbReference>
<evidence type="ECO:0000256" key="6">
    <source>
        <dbReference type="ARBA" id="ARBA00022741"/>
    </source>
</evidence>
<reference evidence="23" key="1">
    <citation type="submission" date="2025-08" db="UniProtKB">
        <authorList>
            <consortium name="RefSeq"/>
        </authorList>
    </citation>
    <scope>IDENTIFICATION</scope>
    <source>
        <tissue evidence="23">Leaf</tissue>
    </source>
</reference>
<evidence type="ECO:0000256" key="3">
    <source>
        <dbReference type="ARBA" id="ARBA00022527"/>
    </source>
</evidence>
<dbReference type="RefSeq" id="XP_048140778.1">
    <property type="nucleotide sequence ID" value="XM_048284821.1"/>
</dbReference>
<evidence type="ECO:0000313" key="23">
    <source>
        <dbReference type="RefSeq" id="XP_048140778.1"/>
    </source>
</evidence>
<dbReference type="Pfam" id="PF07714">
    <property type="entry name" value="PK_Tyr_Ser-Thr"/>
    <property type="match status" value="1"/>
</dbReference>
<evidence type="ECO:0000256" key="9">
    <source>
        <dbReference type="ARBA" id="ARBA00023157"/>
    </source>
</evidence>
<dbReference type="InterPro" id="IPR000719">
    <property type="entry name" value="Prot_kinase_dom"/>
</dbReference>
<keyword evidence="6 13" id="KW-0547">Nucleotide-binding</keyword>
<keyword evidence="2" id="KW-1003">Cell membrane</keyword>
<comment type="catalytic activity">
    <reaction evidence="12 13">
        <text>L-seryl-[protein] + ATP = O-phospho-L-seryl-[protein] + ADP + H(+)</text>
        <dbReference type="Rhea" id="RHEA:17989"/>
        <dbReference type="Rhea" id="RHEA-COMP:9863"/>
        <dbReference type="Rhea" id="RHEA-COMP:11604"/>
        <dbReference type="ChEBI" id="CHEBI:15378"/>
        <dbReference type="ChEBI" id="CHEBI:29999"/>
        <dbReference type="ChEBI" id="CHEBI:30616"/>
        <dbReference type="ChEBI" id="CHEBI:83421"/>
        <dbReference type="ChEBI" id="CHEBI:456216"/>
        <dbReference type="EC" id="2.7.11.1"/>
    </reaction>
</comment>
<dbReference type="PIRSF" id="PIRSF000641">
    <property type="entry name" value="SRK"/>
    <property type="match status" value="1"/>
</dbReference>
<proteinExistence type="inferred from homology"/>
<dbReference type="InterPro" id="IPR003609">
    <property type="entry name" value="Pan_app"/>
</dbReference>
<evidence type="ECO:0000256" key="8">
    <source>
        <dbReference type="ARBA" id="ARBA00022840"/>
    </source>
</evidence>
<feature type="domain" description="Bulb-type lectin" evidence="20">
    <location>
        <begin position="29"/>
        <end position="153"/>
    </location>
</feature>
<feature type="domain" description="Apple" evidence="21">
    <location>
        <begin position="347"/>
        <end position="428"/>
    </location>
</feature>
<dbReference type="PANTHER" id="PTHR27002">
    <property type="entry name" value="RECEPTOR-LIKE SERINE/THREONINE-PROTEIN KINASE SD1-8"/>
    <property type="match status" value="1"/>
</dbReference>
<dbReference type="InterPro" id="IPR011009">
    <property type="entry name" value="Kinase-like_dom_sf"/>
</dbReference>
<evidence type="ECO:0000256" key="13">
    <source>
        <dbReference type="PIRNR" id="PIRNR000641"/>
    </source>
</evidence>
<dbReference type="PROSITE" id="PS50026">
    <property type="entry name" value="EGF_3"/>
    <property type="match status" value="1"/>
</dbReference>
<dbReference type="InterPro" id="IPR001480">
    <property type="entry name" value="Bulb-type_lectin_dom"/>
</dbReference>
<comment type="caution">
    <text evidence="14">Lacks conserved residue(s) required for the propagation of feature annotation.</text>
</comment>
<evidence type="ECO:0000256" key="15">
    <source>
        <dbReference type="PROSITE-ProRule" id="PRU10141"/>
    </source>
</evidence>
<evidence type="ECO:0000256" key="12">
    <source>
        <dbReference type="ARBA" id="ARBA00048679"/>
    </source>
</evidence>
<evidence type="ECO:0000256" key="14">
    <source>
        <dbReference type="PROSITE-ProRule" id="PRU00076"/>
    </source>
</evidence>
<dbReference type="SMART" id="SM00473">
    <property type="entry name" value="PAN_AP"/>
    <property type="match status" value="1"/>
</dbReference>
<dbReference type="Pfam" id="PF00954">
    <property type="entry name" value="S_locus_glycop"/>
    <property type="match status" value="1"/>
</dbReference>
<dbReference type="PANTHER" id="PTHR27002:SF932">
    <property type="entry name" value="RECEPTOR-LIKE SERINE_THREONINE-PROTEIN KINASE"/>
    <property type="match status" value="1"/>
</dbReference>
<dbReference type="InterPro" id="IPR036426">
    <property type="entry name" value="Bulb-type_lectin_dom_sf"/>
</dbReference>
<evidence type="ECO:0000313" key="22">
    <source>
        <dbReference type="Proteomes" id="UP000827889"/>
    </source>
</evidence>
<keyword evidence="9" id="KW-1015">Disulfide bond</keyword>
<sequence>MKLRKDNTGVAACTPFTWMTKKVSTCLDLDILDQNTPIKDGDLLLSSGKTFALGFFSSGNSSHRYVGIWYHQVSEPTVVWVANREIPISGTSGVLSIHSDGNLVLRETNGSFPVWSTNVSSGLSNDSTTAWLMDSGNLVLVQDFSQRLIWQSFDYPTDTMLPFMKLGLNRKTGLDRFLTSWKFPEDPTPGNCSYRIDPTGYAQLFLYKDGVPYWRAGSWIGDRWSGVPVMITPYIFNVSFVNDPDEISIMYGTVNASIITRMVLNASGSLQRFTWHDRDQQWIEYWHAPRDQCDYYGKCGPNSNCNPYNAAQFECTCLPGFEPKSPGDWYLRDGSAGCIRREGVSVCRSGEGFVTVPLVKVPDTSKARANLSWSLKECEEECLRDCSCTAYASANESLGGFGCLIWHGDLVDTRTFAGTGQDLYVRVDAVELARYRKAKSLSRKATVAIVLVSILTALLLAGSFLYRLVIKKRKDRRNHNPLMSDIMNPTHLDGSRSVNDHDNRPRGNRDVPLFDLSTVASATNNFSILSELGQGGFGSVYKGILGNGMEIAVKRLSKHSGQGVEEFKNEVRLIAKLQHRNLVRLLGCCVEEYEKMLIYEFLPNKSLDAFLFDTTQRLTLDWRKRFDIASGVARGLLYLHQDSRLRIIHRDLKASNILLDAAMNPKISDFGMARICGADQIQGNTNRVVGTYGYMSPEYAMGGIFSIKSDVYSFGVLLLEIISGKRNTAYHPENPSYNLIGHVWELWNEGNCEDVIDESMGDSCAKEEALRCIQIGLLCVQELAEDRPNMSAIVFMLANRDVVLASPKRPAYVVKGRYHGGNLSASNGTASANDVTISMVEGR</sequence>
<evidence type="ECO:0000256" key="1">
    <source>
        <dbReference type="ARBA" id="ARBA00004251"/>
    </source>
</evidence>
<dbReference type="Gene3D" id="2.90.10.10">
    <property type="entry name" value="Bulb-type lectin domain"/>
    <property type="match status" value="1"/>
</dbReference>
<feature type="domain" description="EGF-like" evidence="19">
    <location>
        <begin position="289"/>
        <end position="327"/>
    </location>
</feature>
<dbReference type="SUPFAM" id="SSF51110">
    <property type="entry name" value="alpha-D-mannose-specific plant lectins"/>
    <property type="match status" value="1"/>
</dbReference>
<evidence type="ECO:0000256" key="5">
    <source>
        <dbReference type="ARBA" id="ARBA00022729"/>
    </source>
</evidence>
<organism evidence="22 23">
    <name type="scientific">Rhodamnia argentea</name>
    <dbReference type="NCBI Taxonomy" id="178133"/>
    <lineage>
        <taxon>Eukaryota</taxon>
        <taxon>Viridiplantae</taxon>
        <taxon>Streptophyta</taxon>
        <taxon>Embryophyta</taxon>
        <taxon>Tracheophyta</taxon>
        <taxon>Spermatophyta</taxon>
        <taxon>Magnoliopsida</taxon>
        <taxon>eudicotyledons</taxon>
        <taxon>Gunneridae</taxon>
        <taxon>Pentapetalae</taxon>
        <taxon>rosids</taxon>
        <taxon>malvids</taxon>
        <taxon>Myrtales</taxon>
        <taxon>Myrtaceae</taxon>
        <taxon>Myrtoideae</taxon>
        <taxon>Myrteae</taxon>
        <taxon>Australasian group</taxon>
        <taxon>Rhodamnia</taxon>
    </lineage>
</organism>
<keyword evidence="3 13" id="KW-0723">Serine/threonine-protein kinase</keyword>
<comment type="similarity">
    <text evidence="13">Belongs to the protein kinase superfamily. Ser/Thr protein kinase family.</text>
</comment>
<evidence type="ECO:0000259" key="20">
    <source>
        <dbReference type="PROSITE" id="PS50927"/>
    </source>
</evidence>
<keyword evidence="10" id="KW-0325">Glycoprotein</keyword>
<keyword evidence="14" id="KW-0245">EGF-like domain</keyword>
<name>A0ABM3HVZ7_9MYRT</name>
<evidence type="ECO:0000256" key="11">
    <source>
        <dbReference type="ARBA" id="ARBA00047899"/>
    </source>
</evidence>